<evidence type="ECO:0000259" key="2">
    <source>
        <dbReference type="Pfam" id="PF22456"/>
    </source>
</evidence>
<sequence length="138" mass="15769">MISSVYQISFTGEFRSNAVFVECYIAGNVEKNEAESMVKHIEDVHQDEFNLNSKLQLFRLIAKQATFYQLKTVEKLGYIITSLSQSNYSGVYGVHFIIQSSVKGPGHIDSRVESPLKDLESNIYKLSDEEFKTPQLHR</sequence>
<dbReference type="GO" id="GO:0046872">
    <property type="term" value="F:metal ion binding"/>
    <property type="evidence" value="ECO:0007669"/>
    <property type="project" value="UniProtKB-KW"/>
</dbReference>
<keyword evidence="1" id="KW-0479">Metal-binding</keyword>
<proteinExistence type="predicted"/>
<dbReference type="Proteomes" id="UP001642260">
    <property type="component" value="Unassembled WGS sequence"/>
</dbReference>
<dbReference type="SUPFAM" id="SSF63411">
    <property type="entry name" value="LuxS/MPP-like metallohydrolase"/>
    <property type="match status" value="1"/>
</dbReference>
<dbReference type="PANTHER" id="PTHR43690">
    <property type="entry name" value="NARDILYSIN"/>
    <property type="match status" value="1"/>
</dbReference>
<dbReference type="PANTHER" id="PTHR43690:SF23">
    <property type="entry name" value="INSULIN-DEGRADING ENZYME-LIKE 2"/>
    <property type="match status" value="1"/>
</dbReference>
<gene>
    <name evidence="3" type="ORF">ERUC_LOCUS2887</name>
</gene>
<evidence type="ECO:0000256" key="1">
    <source>
        <dbReference type="ARBA" id="ARBA00022723"/>
    </source>
</evidence>
<dbReference type="InterPro" id="IPR050626">
    <property type="entry name" value="Peptidase_M16"/>
</dbReference>
<reference evidence="3 4" key="1">
    <citation type="submission" date="2022-03" db="EMBL/GenBank/DDBJ databases">
        <authorList>
            <person name="Macdonald S."/>
            <person name="Ahmed S."/>
            <person name="Newling K."/>
        </authorList>
    </citation>
    <scope>NUCLEOTIDE SEQUENCE [LARGE SCALE GENOMIC DNA]</scope>
</reference>
<accession>A0ABC8IV14</accession>
<dbReference type="Pfam" id="PF22456">
    <property type="entry name" value="PqqF-like_C_4"/>
    <property type="match status" value="1"/>
</dbReference>
<dbReference type="AlphaFoldDB" id="A0ABC8IV14"/>
<evidence type="ECO:0000313" key="3">
    <source>
        <dbReference type="EMBL" id="CAH8301032.1"/>
    </source>
</evidence>
<dbReference type="InterPro" id="IPR011249">
    <property type="entry name" value="Metalloenz_LuxS/M16"/>
</dbReference>
<evidence type="ECO:0000313" key="4">
    <source>
        <dbReference type="Proteomes" id="UP001642260"/>
    </source>
</evidence>
<organism evidence="3 4">
    <name type="scientific">Eruca vesicaria subsp. sativa</name>
    <name type="common">Garden rocket</name>
    <name type="synonym">Eruca sativa</name>
    <dbReference type="NCBI Taxonomy" id="29727"/>
    <lineage>
        <taxon>Eukaryota</taxon>
        <taxon>Viridiplantae</taxon>
        <taxon>Streptophyta</taxon>
        <taxon>Embryophyta</taxon>
        <taxon>Tracheophyta</taxon>
        <taxon>Spermatophyta</taxon>
        <taxon>Magnoliopsida</taxon>
        <taxon>eudicotyledons</taxon>
        <taxon>Gunneridae</taxon>
        <taxon>Pentapetalae</taxon>
        <taxon>rosids</taxon>
        <taxon>malvids</taxon>
        <taxon>Brassicales</taxon>
        <taxon>Brassicaceae</taxon>
        <taxon>Brassiceae</taxon>
        <taxon>Eruca</taxon>
    </lineage>
</organism>
<dbReference type="Gene3D" id="3.30.830.10">
    <property type="entry name" value="Metalloenzyme, LuxS/M16 peptidase-like"/>
    <property type="match status" value="1"/>
</dbReference>
<name>A0ABC8IV14_ERUVS</name>
<comment type="caution">
    <text evidence="3">The sequence shown here is derived from an EMBL/GenBank/DDBJ whole genome shotgun (WGS) entry which is preliminary data.</text>
</comment>
<feature type="domain" description="Coenzyme PQQ synthesis protein F-like C-terminal lobe" evidence="2">
    <location>
        <begin position="64"/>
        <end position="133"/>
    </location>
</feature>
<dbReference type="EMBL" id="CAKOAT010054822">
    <property type="protein sequence ID" value="CAH8301032.1"/>
    <property type="molecule type" value="Genomic_DNA"/>
</dbReference>
<protein>
    <recommendedName>
        <fullName evidence="2">Coenzyme PQQ synthesis protein F-like C-terminal lobe domain-containing protein</fullName>
    </recommendedName>
</protein>
<keyword evidence="4" id="KW-1185">Reference proteome</keyword>
<dbReference type="InterPro" id="IPR054734">
    <property type="entry name" value="PqqF-like_C_4"/>
</dbReference>